<dbReference type="Pfam" id="PF20113">
    <property type="entry name" value="DUF6503"/>
    <property type="match status" value="1"/>
</dbReference>
<reference evidence="2" key="1">
    <citation type="journal article" date="2019" name="Int. J. Syst. Evol. Microbiol.">
        <title>The Global Catalogue of Microorganisms (GCM) 10K type strain sequencing project: providing services to taxonomists for standard genome sequencing and annotation.</title>
        <authorList>
            <consortium name="The Broad Institute Genomics Platform"/>
            <consortium name="The Broad Institute Genome Sequencing Center for Infectious Disease"/>
            <person name="Wu L."/>
            <person name="Ma J."/>
        </authorList>
    </citation>
    <scope>NUCLEOTIDE SEQUENCE [LARGE SCALE GENOMIC DNA]</scope>
    <source>
        <strain evidence="2">JCM 17927</strain>
    </source>
</reference>
<name>A0ABP8MF07_9BACT</name>
<comment type="caution">
    <text evidence="1">The sequence shown here is derived from an EMBL/GenBank/DDBJ whole genome shotgun (WGS) entry which is preliminary data.</text>
</comment>
<dbReference type="EMBL" id="BAABHD010000005">
    <property type="protein sequence ID" value="GAA4448357.1"/>
    <property type="molecule type" value="Genomic_DNA"/>
</dbReference>
<protein>
    <recommendedName>
        <fullName evidence="3">Deoxyribose-phosphate aldolase</fullName>
    </recommendedName>
</protein>
<evidence type="ECO:0000313" key="1">
    <source>
        <dbReference type="EMBL" id="GAA4448357.1"/>
    </source>
</evidence>
<organism evidence="1 2">
    <name type="scientific">Nibrella saemangeumensis</name>
    <dbReference type="NCBI Taxonomy" id="1084526"/>
    <lineage>
        <taxon>Bacteria</taxon>
        <taxon>Pseudomonadati</taxon>
        <taxon>Bacteroidota</taxon>
        <taxon>Cytophagia</taxon>
        <taxon>Cytophagales</taxon>
        <taxon>Spirosomataceae</taxon>
        <taxon>Nibrella</taxon>
    </lineage>
</organism>
<sequence length="244" mass="28190">MIKTTRNFFAFAVSVLGFLACSTQPDPQKIIDQAIDAHGGKRYEDFKAAFDFRQYHIRLEHQNGRFRYQRSYADSAGRSVQETLSNEGLQRLVNGQPQTLDSVQHKRYYEAVNSVAYFVLLPYKLNDPAVIKKYAGESIVDGQPYHKIQVSFRKEGGGLDYEDVFFYWIHQKNNTLDYLAYSEGGPRFRKTIKASEVGGIRFQDYANYKGDKNDTTSVGSYDEKYQRGELELLSRIEQQNIRVE</sequence>
<dbReference type="Proteomes" id="UP001501175">
    <property type="component" value="Unassembled WGS sequence"/>
</dbReference>
<dbReference type="RefSeq" id="WP_345240418.1">
    <property type="nucleotide sequence ID" value="NZ_BAABHD010000005.1"/>
</dbReference>
<gene>
    <name evidence="1" type="ORF">GCM10023189_06080</name>
</gene>
<accession>A0ABP8MF07</accession>
<keyword evidence="2" id="KW-1185">Reference proteome</keyword>
<dbReference type="InterPro" id="IPR045444">
    <property type="entry name" value="DUF6503"/>
</dbReference>
<proteinExistence type="predicted"/>
<evidence type="ECO:0008006" key="3">
    <source>
        <dbReference type="Google" id="ProtNLM"/>
    </source>
</evidence>
<evidence type="ECO:0000313" key="2">
    <source>
        <dbReference type="Proteomes" id="UP001501175"/>
    </source>
</evidence>
<dbReference type="PROSITE" id="PS51257">
    <property type="entry name" value="PROKAR_LIPOPROTEIN"/>
    <property type="match status" value="1"/>
</dbReference>